<evidence type="ECO:0000313" key="2">
    <source>
        <dbReference type="Proteomes" id="UP001159363"/>
    </source>
</evidence>
<sequence>MHIWHWLIMKKSGKRYKTKVLHITAKLTKHKNPGSGFKKHKCHHEISFLNSGACYQRQYSSSNLAVRNVTDNTASVLLWHESVAKRGSKEIGSYILTVLPQH</sequence>
<dbReference type="EMBL" id="JARBHB010000003">
    <property type="protein sequence ID" value="KAJ8890454.1"/>
    <property type="molecule type" value="Genomic_DNA"/>
</dbReference>
<accession>A0ABQ9I2C5</accession>
<gene>
    <name evidence="1" type="ORF">PR048_009963</name>
</gene>
<proteinExistence type="predicted"/>
<keyword evidence="2" id="KW-1185">Reference proteome</keyword>
<name>A0ABQ9I2C5_9NEOP</name>
<protein>
    <submittedName>
        <fullName evidence="1">Uncharacterized protein</fullName>
    </submittedName>
</protein>
<organism evidence="1 2">
    <name type="scientific">Dryococelus australis</name>
    <dbReference type="NCBI Taxonomy" id="614101"/>
    <lineage>
        <taxon>Eukaryota</taxon>
        <taxon>Metazoa</taxon>
        <taxon>Ecdysozoa</taxon>
        <taxon>Arthropoda</taxon>
        <taxon>Hexapoda</taxon>
        <taxon>Insecta</taxon>
        <taxon>Pterygota</taxon>
        <taxon>Neoptera</taxon>
        <taxon>Polyneoptera</taxon>
        <taxon>Phasmatodea</taxon>
        <taxon>Verophasmatodea</taxon>
        <taxon>Anareolatae</taxon>
        <taxon>Phasmatidae</taxon>
        <taxon>Eurycanthinae</taxon>
        <taxon>Dryococelus</taxon>
    </lineage>
</organism>
<reference evidence="1 2" key="1">
    <citation type="submission" date="2023-02" db="EMBL/GenBank/DDBJ databases">
        <title>LHISI_Scaffold_Assembly.</title>
        <authorList>
            <person name="Stuart O.P."/>
            <person name="Cleave R."/>
            <person name="Magrath M.J.L."/>
            <person name="Mikheyev A.S."/>
        </authorList>
    </citation>
    <scope>NUCLEOTIDE SEQUENCE [LARGE SCALE GENOMIC DNA]</scope>
    <source>
        <strain evidence="1">Daus_M_001</strain>
        <tissue evidence="1">Leg muscle</tissue>
    </source>
</reference>
<evidence type="ECO:0000313" key="1">
    <source>
        <dbReference type="EMBL" id="KAJ8890454.1"/>
    </source>
</evidence>
<comment type="caution">
    <text evidence="1">The sequence shown here is derived from an EMBL/GenBank/DDBJ whole genome shotgun (WGS) entry which is preliminary data.</text>
</comment>
<dbReference type="Proteomes" id="UP001159363">
    <property type="component" value="Chromosome 3"/>
</dbReference>